<proteinExistence type="predicted"/>
<dbReference type="RefSeq" id="WP_046326925.1">
    <property type="nucleotide sequence ID" value="NZ_CP084389.1"/>
</dbReference>
<dbReference type="Proteomes" id="UP001164557">
    <property type="component" value="Chromosome"/>
</dbReference>
<keyword evidence="1" id="KW-1133">Transmembrane helix</keyword>
<dbReference type="AlphaFoldDB" id="A0AA47GHI7"/>
<sequence length="321" mass="36605">MTNVELLNRQELIIFLEQSLKVALFQEHKSKDYVSLLGKISCRAYKILMSDNDELEQIYPKIAANINQDHQIFEYQAQLKDLILTKPPETNIILALAISTLILFAIGIMLKMLDRLNIPLIKGVCATLSILILISATVALIFLVYKIVVLLWNYFKRAQGKPNNLRNSIEKPRQAALKKKKLLNELDQRIKKDIFQFDNQTPEAKSYLLEWSKEMNELSFLSLACYSNLCSMNQAYHKAQVIDRTLDNCVHNKNFSLNSTSQISSKNDSKDNNLSKITSPACHDICHMNQKLADLGKNASRKIDLAAELEQKKAKDSFPTT</sequence>
<protein>
    <submittedName>
        <fullName evidence="2">Uncharacterized protein</fullName>
    </submittedName>
</protein>
<keyword evidence="1" id="KW-0812">Transmembrane</keyword>
<keyword evidence="3" id="KW-1185">Reference proteome</keyword>
<evidence type="ECO:0000256" key="1">
    <source>
        <dbReference type="SAM" id="Phobius"/>
    </source>
</evidence>
<evidence type="ECO:0000313" key="3">
    <source>
        <dbReference type="Proteomes" id="UP001164557"/>
    </source>
</evidence>
<accession>A0AA47GHI7</accession>
<organism evidence="2 3">
    <name type="scientific">Lactobacillus helsingborgensis</name>
    <dbReference type="NCBI Taxonomy" id="1218494"/>
    <lineage>
        <taxon>Bacteria</taxon>
        <taxon>Bacillati</taxon>
        <taxon>Bacillota</taxon>
        <taxon>Bacilli</taxon>
        <taxon>Lactobacillales</taxon>
        <taxon>Lactobacillaceae</taxon>
        <taxon>Lactobacillus</taxon>
    </lineage>
</organism>
<evidence type="ECO:0000313" key="2">
    <source>
        <dbReference type="EMBL" id="UZX30218.1"/>
    </source>
</evidence>
<gene>
    <name evidence="2" type="ORF">LDX53_03185</name>
</gene>
<feature type="transmembrane region" description="Helical" evidence="1">
    <location>
        <begin position="92"/>
        <end position="110"/>
    </location>
</feature>
<name>A0AA47GHI7_9LACO</name>
<feature type="transmembrane region" description="Helical" evidence="1">
    <location>
        <begin position="130"/>
        <end position="155"/>
    </location>
</feature>
<reference evidence="2" key="1">
    <citation type="submission" date="2021-09" db="EMBL/GenBank/DDBJ databases">
        <title>Lactobacillus species from Apis mellifera, Switzerland.</title>
        <authorList>
            <person name="Pfister J."/>
            <person name="Brown A."/>
            <person name="Neumann P."/>
            <person name="Collaud A."/>
            <person name="Retschnig G."/>
            <person name="Perreten V."/>
        </authorList>
    </citation>
    <scope>NUCLEOTIDE SEQUENCE</scope>
    <source>
        <strain evidence="2">IBH002</strain>
    </source>
</reference>
<keyword evidence="1" id="KW-0472">Membrane</keyword>
<dbReference type="EMBL" id="CP084389">
    <property type="protein sequence ID" value="UZX30218.1"/>
    <property type="molecule type" value="Genomic_DNA"/>
</dbReference>